<sequence length="132" mass="15104">MYKVNVVKVAIQCDSPLLQRSLELFLEGNLSSLRQCDILIRDKNIRDDQYPTFVVGTEESSDLIKPFSKAQLLHALNQMVESQKYAPNAAEDEQPASEEGGVSFEILERHIDKLTREYQANILKAIRAFYEK</sequence>
<reference evidence="1 2" key="1">
    <citation type="journal article" date="2012" name="Stand. Genomic Sci.">
        <title>Complete genome sequence of the sulfur compounds oxidizing chemolithoautotroph Sulfuricurvum kujiense type strain (YK-1(T)).</title>
        <authorList>
            <person name="Han C."/>
            <person name="Kotsyurbenko O."/>
            <person name="Chertkov O."/>
            <person name="Held B."/>
            <person name="Lapidus A."/>
            <person name="Nolan M."/>
            <person name="Lucas S."/>
            <person name="Hammon N."/>
            <person name="Deshpande S."/>
            <person name="Cheng J.F."/>
            <person name="Tapia R."/>
            <person name="Goodwin L.A."/>
            <person name="Pitluck S."/>
            <person name="Liolios K."/>
            <person name="Pagani I."/>
            <person name="Ivanova N."/>
            <person name="Mavromatis K."/>
            <person name="Mikhailova N."/>
            <person name="Pati A."/>
            <person name="Chen A."/>
            <person name="Palaniappan K."/>
            <person name="Land M."/>
            <person name="Hauser L."/>
            <person name="Chang Y.J."/>
            <person name="Jeffries C.D."/>
            <person name="Brambilla E.M."/>
            <person name="Rohde M."/>
            <person name="Spring S."/>
            <person name="Sikorski J."/>
            <person name="Goker M."/>
            <person name="Woyke T."/>
            <person name="Bristow J."/>
            <person name="Eisen J.A."/>
            <person name="Markowitz V."/>
            <person name="Hugenholtz P."/>
            <person name="Kyrpides N.C."/>
            <person name="Klenk H.P."/>
            <person name="Detter J.C."/>
        </authorList>
    </citation>
    <scope>NUCLEOTIDE SEQUENCE [LARGE SCALE GENOMIC DNA]</scope>
    <source>
        <strain evidence="2">ATCC BAA-921 / DSM 16994 / JCM 11577 / YK-1</strain>
    </source>
</reference>
<organism evidence="1 2">
    <name type="scientific">Sulfuricurvum kujiense (strain ATCC BAA-921 / DSM 16994 / JCM 11577 / YK-1)</name>
    <dbReference type="NCBI Taxonomy" id="709032"/>
    <lineage>
        <taxon>Bacteria</taxon>
        <taxon>Pseudomonadati</taxon>
        <taxon>Campylobacterota</taxon>
        <taxon>Epsilonproteobacteria</taxon>
        <taxon>Campylobacterales</taxon>
        <taxon>Sulfurimonadaceae</taxon>
        <taxon>Sulfuricurvum</taxon>
    </lineage>
</organism>
<dbReference type="HOGENOM" id="CLU_142163_1_1_7"/>
<dbReference type="AlphaFoldDB" id="E4U156"/>
<evidence type="ECO:0000313" key="1">
    <source>
        <dbReference type="EMBL" id="ADR33360.1"/>
    </source>
</evidence>
<protein>
    <submittedName>
        <fullName evidence="1">Uncharacterized protein</fullName>
    </submittedName>
</protein>
<evidence type="ECO:0000313" key="2">
    <source>
        <dbReference type="Proteomes" id="UP000008721"/>
    </source>
</evidence>
<gene>
    <name evidence="1" type="ordered locus">Sulku_0694</name>
</gene>
<proteinExistence type="predicted"/>
<keyword evidence="2" id="KW-1185">Reference proteome</keyword>
<dbReference type="eggNOG" id="ENOG50319PM">
    <property type="taxonomic scope" value="Bacteria"/>
</dbReference>
<dbReference type="EMBL" id="CP002355">
    <property type="protein sequence ID" value="ADR33360.1"/>
    <property type="molecule type" value="Genomic_DNA"/>
</dbReference>
<dbReference type="STRING" id="709032.Sulku_0694"/>
<dbReference type="Proteomes" id="UP000008721">
    <property type="component" value="Chromosome"/>
</dbReference>
<accession>E4U156</accession>
<dbReference type="KEGG" id="sku:Sulku_0694"/>
<name>E4U156_SULKY</name>